<dbReference type="Pfam" id="PF00762">
    <property type="entry name" value="Ferrochelatase"/>
    <property type="match status" value="1"/>
</dbReference>
<evidence type="ECO:0000256" key="5">
    <source>
        <dbReference type="ARBA" id="ARBA00023244"/>
    </source>
</evidence>
<reference evidence="9 10" key="1">
    <citation type="submission" date="2023-03" db="EMBL/GenBank/DDBJ databases">
        <title>Complete genome sequences of several Auritidibacter ignavus strains isolated from ear infections.</title>
        <authorList>
            <person name="Baehr T."/>
            <person name="Baumhoegger A.M."/>
        </authorList>
    </citation>
    <scope>NUCLEOTIDE SEQUENCE [LARGE SCALE GENOMIC DNA]</scope>
    <source>
        <strain evidence="9 10">BABAE-6</strain>
    </source>
</reference>
<evidence type="ECO:0000256" key="4">
    <source>
        <dbReference type="ARBA" id="ARBA00023239"/>
    </source>
</evidence>
<name>A0AAJ6DDW8_9MICC</name>
<evidence type="ECO:0000256" key="8">
    <source>
        <dbReference type="RuleBase" id="RU004185"/>
    </source>
</evidence>
<dbReference type="GeneID" id="83695551"/>
<comment type="catalytic activity">
    <reaction evidence="6">
        <text>Fe-coproporphyrin III + 2 H(+) = coproporphyrin III + Fe(2+)</text>
        <dbReference type="Rhea" id="RHEA:49572"/>
        <dbReference type="ChEBI" id="CHEBI:15378"/>
        <dbReference type="ChEBI" id="CHEBI:29033"/>
        <dbReference type="ChEBI" id="CHEBI:68438"/>
        <dbReference type="ChEBI" id="CHEBI:131725"/>
        <dbReference type="EC" id="4.99.1.9"/>
    </reaction>
    <physiologicalReaction direction="right-to-left" evidence="6">
        <dbReference type="Rhea" id="RHEA:49574"/>
    </physiologicalReaction>
</comment>
<feature type="binding site" evidence="7">
    <location>
        <position position="174"/>
    </location>
    <ligand>
        <name>Fe-coproporphyrin III</name>
        <dbReference type="ChEBI" id="CHEBI:68438"/>
    </ligand>
</feature>
<accession>A0AAJ6DDW8</accession>
<feature type="binding site" evidence="7">
    <location>
        <position position="90"/>
    </location>
    <ligand>
        <name>Fe-coproporphyrin III</name>
        <dbReference type="ChEBI" id="CHEBI:68438"/>
    </ligand>
</feature>
<dbReference type="SUPFAM" id="SSF53800">
    <property type="entry name" value="Chelatase"/>
    <property type="match status" value="1"/>
</dbReference>
<dbReference type="GO" id="GO:0046872">
    <property type="term" value="F:metal ion binding"/>
    <property type="evidence" value="ECO:0007669"/>
    <property type="project" value="UniProtKB-KW"/>
</dbReference>
<dbReference type="RefSeq" id="WP_279675367.1">
    <property type="nucleotide sequence ID" value="NZ_CP122563.1"/>
</dbReference>
<keyword evidence="3 7" id="KW-0350">Heme biosynthesis</keyword>
<sequence>MTEWSKPKPASRVVLQAGAAVPAATPHAQSGVKWVEEPTEFDAILLASYGGPNGQDDVIPFLRNVTAGRGIPDERLEEVAVHYRERGGVSPINEQNLALKEALEKELVARGIDLPIYFGNRNWEPYFTEAIHQAHADAQARKADDTEDGEPPEPTKIFALVTSAYSTYSSNRQYREDFADALEHLDLWNEVQIDKIRAFFDHPGFVNPFIEDTIAKVRELQTEIPDLDLQRDVEFMFAGHSIPLTHNEVSDESDEHDPEVRGTYEQQHVAVAELIVDAVLKEFGVSEISWQSVWQSESGPAWQKWLEPDIGDAISELDESKKAIVVVPVTFLSDHMEVWWDLDNEAKEEAEGRGLIFKRVATPGTHPDFVSALVDLVEERLKGTPADQRPALTSYGPGYDVARARRAAGSGGFRASVGGLLP</sequence>
<dbReference type="InterPro" id="IPR033659">
    <property type="entry name" value="Ferrochelatase_N"/>
</dbReference>
<dbReference type="PANTHER" id="PTHR11108">
    <property type="entry name" value="FERROCHELATASE"/>
    <property type="match status" value="1"/>
</dbReference>
<dbReference type="GO" id="GO:0005737">
    <property type="term" value="C:cytoplasm"/>
    <property type="evidence" value="ECO:0007669"/>
    <property type="project" value="UniProtKB-SubCell"/>
</dbReference>
<evidence type="ECO:0000256" key="1">
    <source>
        <dbReference type="ARBA" id="ARBA00004744"/>
    </source>
</evidence>
<feature type="binding site" evidence="7">
    <location>
        <position position="337"/>
    </location>
    <ligand>
        <name>Fe(2+)</name>
        <dbReference type="ChEBI" id="CHEBI:29033"/>
    </ligand>
</feature>
<comment type="pathway">
    <text evidence="1 7">Porphyrin-containing compound metabolism; protoheme biosynthesis.</text>
</comment>
<keyword evidence="4 7" id="KW-0456">Lyase</keyword>
<comment type="subcellular location">
    <subcellularLocation>
        <location evidence="7">Cytoplasm</location>
    </subcellularLocation>
</comment>
<keyword evidence="10" id="KW-1185">Reference proteome</keyword>
<evidence type="ECO:0000313" key="9">
    <source>
        <dbReference type="EMBL" id="WGH94317.1"/>
    </source>
</evidence>
<proteinExistence type="inferred from homology"/>
<dbReference type="Proteomes" id="UP001224674">
    <property type="component" value="Chromosome"/>
</dbReference>
<dbReference type="GO" id="GO:0004325">
    <property type="term" value="F:ferrochelatase activity"/>
    <property type="evidence" value="ECO:0007669"/>
    <property type="project" value="UniProtKB-UniRule"/>
</dbReference>
<dbReference type="CDD" id="cd03411">
    <property type="entry name" value="Ferrochelatase_N"/>
    <property type="match status" value="1"/>
</dbReference>
<evidence type="ECO:0000256" key="7">
    <source>
        <dbReference type="HAMAP-Rule" id="MF_00323"/>
    </source>
</evidence>
<dbReference type="InterPro" id="IPR033644">
    <property type="entry name" value="Ferrochelatase_C"/>
</dbReference>
<dbReference type="PANTHER" id="PTHR11108:SF1">
    <property type="entry name" value="FERROCHELATASE, MITOCHONDRIAL"/>
    <property type="match status" value="1"/>
</dbReference>
<keyword evidence="2 7" id="KW-0408">Iron</keyword>
<evidence type="ECO:0000256" key="6">
    <source>
        <dbReference type="ARBA" id="ARBA00024536"/>
    </source>
</evidence>
<evidence type="ECO:0000256" key="2">
    <source>
        <dbReference type="ARBA" id="ARBA00023004"/>
    </source>
</evidence>
<dbReference type="HAMAP" id="MF_00323">
    <property type="entry name" value="Ferrochelatase"/>
    <property type="match status" value="1"/>
</dbReference>
<keyword evidence="7" id="KW-0479">Metal-binding</keyword>
<comment type="caution">
    <text evidence="7">Lacks conserved residue(s) required for the propagation of feature annotation.</text>
</comment>
<protein>
    <recommendedName>
        <fullName evidence="7">Coproporphyrin III ferrochelatase</fullName>
        <ecNumber evidence="7">4.99.1.9</ecNumber>
    </recommendedName>
</protein>
<keyword evidence="7" id="KW-0963">Cytoplasm</keyword>
<dbReference type="EC" id="4.99.1.9" evidence="7"/>
<dbReference type="GO" id="GO:0006783">
    <property type="term" value="P:heme biosynthetic process"/>
    <property type="evidence" value="ECO:0007669"/>
    <property type="project" value="UniProtKB-UniRule"/>
</dbReference>
<feature type="binding site" description="axial binding residue" evidence="7">
    <location>
        <position position="49"/>
    </location>
    <ligand>
        <name>Fe-coproporphyrin III</name>
        <dbReference type="ChEBI" id="CHEBI:68438"/>
    </ligand>
    <ligandPart>
        <name>Fe</name>
        <dbReference type="ChEBI" id="CHEBI:18248"/>
    </ligandPart>
</feature>
<organism evidence="9 10">
    <name type="scientific">Auritidibacter ignavus</name>
    <dbReference type="NCBI Taxonomy" id="678932"/>
    <lineage>
        <taxon>Bacteria</taxon>
        <taxon>Bacillati</taxon>
        <taxon>Actinomycetota</taxon>
        <taxon>Actinomycetes</taxon>
        <taxon>Micrococcales</taxon>
        <taxon>Micrococcaceae</taxon>
        <taxon>Auritidibacter</taxon>
    </lineage>
</organism>
<gene>
    <name evidence="7" type="primary">cpfC</name>
    <name evidence="9" type="ORF">QDX21_05895</name>
</gene>
<feature type="binding site" evidence="7">
    <location>
        <position position="240"/>
    </location>
    <ligand>
        <name>Fe(2+)</name>
        <dbReference type="ChEBI" id="CHEBI:29033"/>
    </ligand>
</feature>
<keyword evidence="5 7" id="KW-0627">Porphyrin biosynthesis</keyword>
<evidence type="ECO:0000256" key="3">
    <source>
        <dbReference type="ARBA" id="ARBA00023133"/>
    </source>
</evidence>
<dbReference type="InterPro" id="IPR001015">
    <property type="entry name" value="Ferrochelatase"/>
</dbReference>
<evidence type="ECO:0000313" key="10">
    <source>
        <dbReference type="Proteomes" id="UP001224674"/>
    </source>
</evidence>
<dbReference type="Gene3D" id="3.40.50.1400">
    <property type="match status" value="2"/>
</dbReference>
<dbReference type="EMBL" id="CP122566">
    <property type="protein sequence ID" value="WGH94317.1"/>
    <property type="molecule type" value="Genomic_DNA"/>
</dbReference>
<comment type="similarity">
    <text evidence="7 8">Belongs to the ferrochelatase family.</text>
</comment>
<comment type="function">
    <text evidence="7">Involved in coproporphyrin-dependent heme b biosynthesis. Catalyzes the insertion of ferrous iron into coproporphyrin III to form Fe-coproporphyrin III.</text>
</comment>
<dbReference type="CDD" id="cd00419">
    <property type="entry name" value="Ferrochelatase_C"/>
    <property type="match status" value="1"/>
</dbReference>
<dbReference type="AlphaFoldDB" id="A0AAJ6DDW8"/>